<dbReference type="EMBL" id="BEZZ01000572">
    <property type="protein sequence ID" value="GCC34137.1"/>
    <property type="molecule type" value="Genomic_DNA"/>
</dbReference>
<accession>A0A401SUQ6</accession>
<dbReference type="STRING" id="137246.A0A401SUQ6"/>
<keyword evidence="5 11" id="KW-0812">Transmembrane</keyword>
<name>A0A401SUQ6_CHIPU</name>
<comment type="cofactor">
    <cofactor evidence="1">
        <name>heme b</name>
        <dbReference type="ChEBI" id="CHEBI:60344"/>
    </cofactor>
</comment>
<dbReference type="PROSITE" id="PS50836">
    <property type="entry name" value="DOMON"/>
    <property type="match status" value="1"/>
</dbReference>
<evidence type="ECO:0000256" key="10">
    <source>
        <dbReference type="ARBA" id="ARBA00023180"/>
    </source>
</evidence>
<keyword evidence="6" id="KW-0249">Electron transport</keyword>
<feature type="transmembrane region" description="Helical" evidence="11">
    <location>
        <begin position="573"/>
        <end position="593"/>
    </location>
</feature>
<evidence type="ECO:0000259" key="14">
    <source>
        <dbReference type="PROSITE" id="PS51019"/>
    </source>
</evidence>
<evidence type="ECO:0000313" key="15">
    <source>
        <dbReference type="EMBL" id="GCC34137.1"/>
    </source>
</evidence>
<dbReference type="PANTHER" id="PTHR45828">
    <property type="entry name" value="CYTOCHROME B561/FERRIC REDUCTASE TRANSMEMBRANE"/>
    <property type="match status" value="1"/>
</dbReference>
<dbReference type="InterPro" id="IPR006593">
    <property type="entry name" value="Cyt_b561/ferric_Rdtase_TM"/>
</dbReference>
<evidence type="ECO:0000313" key="16">
    <source>
        <dbReference type="Proteomes" id="UP000287033"/>
    </source>
</evidence>
<dbReference type="Proteomes" id="UP000287033">
    <property type="component" value="Unassembled WGS sequence"/>
</dbReference>
<dbReference type="GO" id="GO:0016020">
    <property type="term" value="C:membrane"/>
    <property type="evidence" value="ECO:0007669"/>
    <property type="project" value="UniProtKB-SubCell"/>
</dbReference>
<feature type="domain" description="Cytochrome b561" evidence="13">
    <location>
        <begin position="359"/>
        <end position="555"/>
    </location>
</feature>
<evidence type="ECO:0008006" key="17">
    <source>
        <dbReference type="Google" id="ProtNLM"/>
    </source>
</evidence>
<evidence type="ECO:0000256" key="4">
    <source>
        <dbReference type="ARBA" id="ARBA00022448"/>
    </source>
</evidence>
<dbReference type="Pfam" id="PF03188">
    <property type="entry name" value="Cytochrom_B561"/>
    <property type="match status" value="1"/>
</dbReference>
<keyword evidence="8" id="KW-0408">Iron</keyword>
<evidence type="ECO:0000259" key="13">
    <source>
        <dbReference type="PROSITE" id="PS50939"/>
    </source>
</evidence>
<reference evidence="15 16" key="1">
    <citation type="journal article" date="2018" name="Nat. Ecol. Evol.">
        <title>Shark genomes provide insights into elasmobranch evolution and the origin of vertebrates.</title>
        <authorList>
            <person name="Hara Y"/>
            <person name="Yamaguchi K"/>
            <person name="Onimaru K"/>
            <person name="Kadota M"/>
            <person name="Koyanagi M"/>
            <person name="Keeley SD"/>
            <person name="Tatsumi K"/>
            <person name="Tanaka K"/>
            <person name="Motone F"/>
            <person name="Kageyama Y"/>
            <person name="Nozu R"/>
            <person name="Adachi N"/>
            <person name="Nishimura O"/>
            <person name="Nakagawa R"/>
            <person name="Tanegashima C"/>
            <person name="Kiyatake I"/>
            <person name="Matsumoto R"/>
            <person name="Murakumo K"/>
            <person name="Nishida K"/>
            <person name="Terakita A"/>
            <person name="Kuratani S"/>
            <person name="Sato K"/>
            <person name="Hyodo S Kuraku.S."/>
        </authorList>
    </citation>
    <scope>NUCLEOTIDE SEQUENCE [LARGE SCALE GENOMIC DNA]</scope>
</reference>
<evidence type="ECO:0000256" key="1">
    <source>
        <dbReference type="ARBA" id="ARBA00001970"/>
    </source>
</evidence>
<sequence length="596" mass="65433">MKFDCGILLFVFRAAASVRMRRHTWFVLLSIAATFPVYVLGYSNGKVESACASMRPSHSGSTAQSTDPPYQIIANSSRFNPGDIIQVTLRSNPGTIFKGFLLEARAADSSSETPLGTFTQSPEDAQLLDCPNGDTTYRSSAVSQRSASNKAEIIVNWIAPDTGNIQFRATFVQSFSTFWMDVRSQTIERSGSNVPSPTMTTPLNTITLSQGISSNGCGSTKFCFSNPAQCNPASDPNCFFMSSTPKGSQGLQFEMSGRSTGYISIGFSDDRIMGNDDIYICGMDVSGNIQVQHAYSTGKVRPRTEPLGEVDNINVANENGIIQCTFVTRNNISTVQRAANNQYYLFFAYGRSAGGQIELHPEIPFISTEKVDVTVVQLIGGNNNRSILIRTHAALMLIAWMTVGSTGMIIAKFFKSLGGQKKIWGKNLWFQLHWTLMILTVVLTIIGFVLPFVQVKGWSSSAGSHPILGCIVMGLSLIQPTVAFCRPSPDHKRRRIFNVFHFYMALVIKILAVATLFLGFLLIKGPENSWMVKVLGGFVGWQVLTYVLFCICCYCKAKALYIKCQKKVELDVILLIVYLCGNLAFLIALLVGIGQI</sequence>
<feature type="transmembrane region" description="Helical" evidence="11">
    <location>
        <begin position="497"/>
        <end position="523"/>
    </location>
</feature>
<dbReference type="CDD" id="cd08760">
    <property type="entry name" value="Cyt_b561_FRRS1_like"/>
    <property type="match status" value="1"/>
</dbReference>
<organism evidence="15 16">
    <name type="scientific">Chiloscyllium punctatum</name>
    <name type="common">Brownbanded bambooshark</name>
    <name type="synonym">Hemiscyllium punctatum</name>
    <dbReference type="NCBI Taxonomy" id="137246"/>
    <lineage>
        <taxon>Eukaryota</taxon>
        <taxon>Metazoa</taxon>
        <taxon>Chordata</taxon>
        <taxon>Craniata</taxon>
        <taxon>Vertebrata</taxon>
        <taxon>Chondrichthyes</taxon>
        <taxon>Elasmobranchii</taxon>
        <taxon>Galeomorphii</taxon>
        <taxon>Galeoidea</taxon>
        <taxon>Orectolobiformes</taxon>
        <taxon>Hemiscylliidae</taxon>
        <taxon>Chiloscyllium</taxon>
    </lineage>
</organism>
<dbReference type="PANTHER" id="PTHR45828:SF36">
    <property type="entry name" value="REELIN DOMAIN-CONTAINING PROTEIN"/>
    <property type="match status" value="1"/>
</dbReference>
<dbReference type="Gene3D" id="2.60.40.4060">
    <property type="entry name" value="Reeler domain"/>
    <property type="match status" value="1"/>
</dbReference>
<dbReference type="Pfam" id="PF02014">
    <property type="entry name" value="Reeler"/>
    <property type="match status" value="1"/>
</dbReference>
<keyword evidence="7 11" id="KW-1133">Transmembrane helix</keyword>
<dbReference type="InterPro" id="IPR051237">
    <property type="entry name" value="Ferric-chelate_Red/DefProt"/>
</dbReference>
<dbReference type="InterPro" id="IPR002861">
    <property type="entry name" value="Reeler_dom"/>
</dbReference>
<dbReference type="PROSITE" id="PS51019">
    <property type="entry name" value="REELIN"/>
    <property type="match status" value="1"/>
</dbReference>
<proteinExistence type="inferred from homology"/>
<feature type="transmembrane region" description="Helical" evidence="11">
    <location>
        <begin position="465"/>
        <end position="485"/>
    </location>
</feature>
<dbReference type="CDD" id="cd09628">
    <property type="entry name" value="DOMON_SDR_2_like"/>
    <property type="match status" value="1"/>
</dbReference>
<comment type="subcellular location">
    <subcellularLocation>
        <location evidence="2">Membrane</location>
        <topology evidence="2">Multi-pass membrane protein</topology>
    </subcellularLocation>
</comment>
<keyword evidence="10" id="KW-0325">Glycoprotein</keyword>
<dbReference type="OrthoDB" id="2419613at2759"/>
<keyword evidence="16" id="KW-1185">Reference proteome</keyword>
<comment type="similarity">
    <text evidence="3">Belongs to the FRRS1 family.</text>
</comment>
<dbReference type="SMART" id="SM00665">
    <property type="entry name" value="B561"/>
    <property type="match status" value="1"/>
</dbReference>
<evidence type="ECO:0000256" key="2">
    <source>
        <dbReference type="ARBA" id="ARBA00004141"/>
    </source>
</evidence>
<keyword evidence="4" id="KW-0813">Transport</keyword>
<evidence type="ECO:0000256" key="11">
    <source>
        <dbReference type="SAM" id="Phobius"/>
    </source>
</evidence>
<evidence type="ECO:0000259" key="12">
    <source>
        <dbReference type="PROSITE" id="PS50836"/>
    </source>
</evidence>
<feature type="transmembrane region" description="Helical" evidence="11">
    <location>
        <begin position="434"/>
        <end position="453"/>
    </location>
</feature>
<evidence type="ECO:0000256" key="8">
    <source>
        <dbReference type="ARBA" id="ARBA00023004"/>
    </source>
</evidence>
<dbReference type="OMA" id="FPMADMT"/>
<protein>
    <recommendedName>
        <fullName evidence="17">Ferric-chelate reductase 1</fullName>
    </recommendedName>
</protein>
<dbReference type="SMART" id="SM00664">
    <property type="entry name" value="DoH"/>
    <property type="match status" value="1"/>
</dbReference>
<feature type="transmembrane region" description="Helical" evidence="11">
    <location>
        <begin position="393"/>
        <end position="414"/>
    </location>
</feature>
<feature type="domain" description="DOMON" evidence="12">
    <location>
        <begin position="237"/>
        <end position="350"/>
    </location>
</feature>
<dbReference type="CDD" id="cd08544">
    <property type="entry name" value="Reeler"/>
    <property type="match status" value="1"/>
</dbReference>
<dbReference type="InterPro" id="IPR005018">
    <property type="entry name" value="DOMON_domain"/>
</dbReference>
<gene>
    <name evidence="15" type="ORF">chiPu_0012610</name>
</gene>
<evidence type="ECO:0000256" key="5">
    <source>
        <dbReference type="ARBA" id="ARBA00022692"/>
    </source>
</evidence>
<evidence type="ECO:0000256" key="7">
    <source>
        <dbReference type="ARBA" id="ARBA00022989"/>
    </source>
</evidence>
<evidence type="ECO:0000256" key="3">
    <source>
        <dbReference type="ARBA" id="ARBA00009195"/>
    </source>
</evidence>
<dbReference type="AlphaFoldDB" id="A0A401SUQ6"/>
<evidence type="ECO:0000256" key="6">
    <source>
        <dbReference type="ARBA" id="ARBA00022982"/>
    </source>
</evidence>
<dbReference type="InterPro" id="IPR042307">
    <property type="entry name" value="Reeler_sf"/>
</dbReference>
<feature type="domain" description="Reelin" evidence="14">
    <location>
        <begin position="36"/>
        <end position="202"/>
    </location>
</feature>
<evidence type="ECO:0000256" key="9">
    <source>
        <dbReference type="ARBA" id="ARBA00023136"/>
    </source>
</evidence>
<dbReference type="Pfam" id="PF03351">
    <property type="entry name" value="DOMON"/>
    <property type="match status" value="1"/>
</dbReference>
<keyword evidence="9 11" id="KW-0472">Membrane</keyword>
<dbReference type="PROSITE" id="PS50939">
    <property type="entry name" value="CYTOCHROME_B561"/>
    <property type="match status" value="1"/>
</dbReference>
<dbReference type="Gene3D" id="1.20.120.1770">
    <property type="match status" value="1"/>
</dbReference>
<comment type="caution">
    <text evidence="15">The sequence shown here is derived from an EMBL/GenBank/DDBJ whole genome shotgun (WGS) entry which is preliminary data.</text>
</comment>